<dbReference type="InterPro" id="IPR013341">
    <property type="entry name" value="Mandelate_racemase_N_dom"/>
</dbReference>
<dbReference type="PANTHER" id="PTHR48080">
    <property type="entry name" value="D-GALACTONATE DEHYDRATASE-RELATED"/>
    <property type="match status" value="1"/>
</dbReference>
<accession>A0ABV8WKF8</accession>
<keyword evidence="4" id="KW-1185">Reference proteome</keyword>
<gene>
    <name evidence="2" type="ORF">ACFO0G_14040</name>
    <name evidence="3" type="ORF">ACFO0G_16510</name>
</gene>
<evidence type="ECO:0000313" key="3">
    <source>
        <dbReference type="EMBL" id="MFC4397703.1"/>
    </source>
</evidence>
<dbReference type="PROSITE" id="PS00908">
    <property type="entry name" value="MR_MLE_1"/>
    <property type="match status" value="1"/>
</dbReference>
<dbReference type="PANTHER" id="PTHR48080:SF6">
    <property type="entry name" value="STARVATION-SENSING PROTEIN RSPA"/>
    <property type="match status" value="1"/>
</dbReference>
<reference evidence="2" key="3">
    <citation type="submission" date="2024-09" db="EMBL/GenBank/DDBJ databases">
        <authorList>
            <person name="Sun Q."/>
            <person name="Mori K."/>
        </authorList>
    </citation>
    <scope>NUCLEOTIDE SEQUENCE</scope>
    <source>
        <strain evidence="2">CGMCC 1.13474</strain>
    </source>
</reference>
<evidence type="ECO:0000313" key="4">
    <source>
        <dbReference type="Proteomes" id="UP001595778"/>
    </source>
</evidence>
<reference evidence="4" key="2">
    <citation type="journal article" date="2019" name="Int. J. Syst. Evol. Microbiol.">
        <title>The Global Catalogue of Microorganisms (GCM) 10K type strain sequencing project: providing services to taxonomists for standard genome sequencing and annotation.</title>
        <authorList>
            <consortium name="The Broad Institute Genomics Platform"/>
            <consortium name="The Broad Institute Genome Sequencing Center for Infectious Disease"/>
            <person name="Wu L."/>
            <person name="Ma J."/>
        </authorList>
    </citation>
    <scope>NUCLEOTIDE SEQUENCE [LARGE SCALE GENOMIC DNA]</scope>
    <source>
        <strain evidence="4">PJ61</strain>
    </source>
</reference>
<sequence length="192" mass="20930">MKIIAADVFVTSPSRNFVTLRITTEDGVTGIGDATLNGRELAVAAYLKEHVAQLLIGKDAHRIEDTWQFLYRSSYWRRGPVTMAAIAAVDMALWDIKGKVAGLPVYQLLGGASRNGLRAYGHASGADIESLFDSVREHLELGYKSIRIQTAVPGIKALYGVAAQAQASGERYDYEPAGRGAFPVEEDWDTRA</sequence>
<dbReference type="InterPro" id="IPR034593">
    <property type="entry name" value="DgoD-like"/>
</dbReference>
<proteinExistence type="predicted"/>
<dbReference type="SUPFAM" id="SSF54826">
    <property type="entry name" value="Enolase N-terminal domain-like"/>
    <property type="match status" value="1"/>
</dbReference>
<name>A0ABV8WKF8_9MICC</name>
<dbReference type="Proteomes" id="UP001595778">
    <property type="component" value="Unassembled WGS sequence"/>
</dbReference>
<evidence type="ECO:0000259" key="1">
    <source>
        <dbReference type="Pfam" id="PF02746"/>
    </source>
</evidence>
<dbReference type="InterPro" id="IPR018110">
    <property type="entry name" value="Mandel_Rmase/mucon_lact_enz_CS"/>
</dbReference>
<dbReference type="Pfam" id="PF02746">
    <property type="entry name" value="MR_MLE_N"/>
    <property type="match status" value="1"/>
</dbReference>
<dbReference type="InterPro" id="IPR036849">
    <property type="entry name" value="Enolase-like_C_sf"/>
</dbReference>
<feature type="domain" description="Mandelate racemase/muconate lactonizing enzyme N-terminal" evidence="1">
    <location>
        <begin position="11"/>
        <end position="110"/>
    </location>
</feature>
<comment type="caution">
    <text evidence="2">The sequence shown here is derived from an EMBL/GenBank/DDBJ whole genome shotgun (WGS) entry which is preliminary data.</text>
</comment>
<protein>
    <submittedName>
        <fullName evidence="2">Bifunctional D-altronate/D-mannonate dehydratase</fullName>
    </submittedName>
</protein>
<dbReference type="Gene3D" id="3.30.390.10">
    <property type="entry name" value="Enolase-like, N-terminal domain"/>
    <property type="match status" value="1"/>
</dbReference>
<reference evidence="2" key="1">
    <citation type="journal article" date="2014" name="Int. J. Syst. Evol. Microbiol.">
        <title>Complete genome of a new Firmicutes species belonging to the dominant human colonic microbiota ('Ruminococcus bicirculans') reveals two chromosomes and a selective capacity to utilize plant glucans.</title>
        <authorList>
            <consortium name="NISC Comparative Sequencing Program"/>
            <person name="Wegmann U."/>
            <person name="Louis P."/>
            <person name="Goesmann A."/>
            <person name="Henrissat B."/>
            <person name="Duncan S.H."/>
            <person name="Flint H.J."/>
        </authorList>
    </citation>
    <scope>NUCLEOTIDE SEQUENCE</scope>
    <source>
        <strain evidence="2">CGMCC 1.13474</strain>
    </source>
</reference>
<dbReference type="SUPFAM" id="SSF51604">
    <property type="entry name" value="Enolase C-terminal domain-like"/>
    <property type="match status" value="1"/>
</dbReference>
<dbReference type="EMBL" id="JBHSDQ010000007">
    <property type="protein sequence ID" value="MFC4397703.1"/>
    <property type="molecule type" value="Genomic_DNA"/>
</dbReference>
<evidence type="ECO:0000313" key="2">
    <source>
        <dbReference type="EMBL" id="MFC4397217.1"/>
    </source>
</evidence>
<dbReference type="Gene3D" id="3.20.20.120">
    <property type="entry name" value="Enolase-like C-terminal domain"/>
    <property type="match status" value="1"/>
</dbReference>
<dbReference type="InterPro" id="IPR029017">
    <property type="entry name" value="Enolase-like_N"/>
</dbReference>
<feature type="non-terminal residue" evidence="2">
    <location>
        <position position="192"/>
    </location>
</feature>
<dbReference type="EMBL" id="JBHSDQ010000006">
    <property type="protein sequence ID" value="MFC4397217.1"/>
    <property type="molecule type" value="Genomic_DNA"/>
</dbReference>
<organism evidence="2 4">
    <name type="scientific">Arthrobacter sedimenti</name>
    <dbReference type="NCBI Taxonomy" id="2694931"/>
    <lineage>
        <taxon>Bacteria</taxon>
        <taxon>Bacillati</taxon>
        <taxon>Actinomycetota</taxon>
        <taxon>Actinomycetes</taxon>
        <taxon>Micrococcales</taxon>
        <taxon>Micrococcaceae</taxon>
        <taxon>Arthrobacter</taxon>
    </lineage>
</organism>